<dbReference type="InterPro" id="IPR042081">
    <property type="entry name" value="RNA_2'-PTrans_C"/>
</dbReference>
<dbReference type="Proteomes" id="UP000812277">
    <property type="component" value="Unassembled WGS sequence"/>
</dbReference>
<name>A0ABS7D7Y0_9BACL</name>
<protein>
    <recommendedName>
        <fullName evidence="5">Probable RNA 2'-phosphotransferase</fullName>
        <ecNumber evidence="5">2.7.1.-</ecNumber>
    </recommendedName>
</protein>
<evidence type="ECO:0000313" key="7">
    <source>
        <dbReference type="Proteomes" id="UP000812277"/>
    </source>
</evidence>
<comment type="similarity">
    <text evidence="1 5">Belongs to the KptA/TPT1 family.</text>
</comment>
<comment type="function">
    <text evidence="4 5">Removes the 2'-phosphate from RNA via an intermediate in which the phosphate is ADP-ribosylated by NAD followed by a presumed transesterification to release the RNA and generate ADP-ribose 1''-2''-cyclic phosphate (APPR&gt;P). May function as an ADP-ribosylase.</text>
</comment>
<gene>
    <name evidence="5" type="primary">kptA</name>
    <name evidence="6" type="ORF">K0T92_14635</name>
</gene>
<evidence type="ECO:0000256" key="3">
    <source>
        <dbReference type="ARBA" id="ARBA00023027"/>
    </source>
</evidence>
<dbReference type="Gene3D" id="1.10.10.970">
    <property type="entry name" value="RNA 2'-phosphotransferase, Tpt1/KptA family, N-terminal domain"/>
    <property type="match status" value="1"/>
</dbReference>
<dbReference type="HAMAP" id="MF_00299">
    <property type="entry name" value="KptA"/>
    <property type="match status" value="1"/>
</dbReference>
<dbReference type="PANTHER" id="PTHR12684:SF2">
    <property type="entry name" value="TRNA 2'-PHOSPHOTRANSFERASE 1"/>
    <property type="match status" value="1"/>
</dbReference>
<evidence type="ECO:0000256" key="1">
    <source>
        <dbReference type="ARBA" id="ARBA00009836"/>
    </source>
</evidence>
<reference evidence="6 7" key="1">
    <citation type="submission" date="2021-07" db="EMBL/GenBank/DDBJ databases">
        <title>Paenibacillus radiodurans sp. nov., isolated from the southeastern edge of Tengger Desert.</title>
        <authorList>
            <person name="Zhang G."/>
        </authorList>
    </citation>
    <scope>NUCLEOTIDE SEQUENCE [LARGE SCALE GENOMIC DNA]</scope>
    <source>
        <strain evidence="6 7">DT7-4</strain>
    </source>
</reference>
<dbReference type="EC" id="2.7.1.-" evidence="5"/>
<dbReference type="PANTHER" id="PTHR12684">
    <property type="entry name" value="PUTATIVE PHOSPHOTRANSFERASE"/>
    <property type="match status" value="1"/>
</dbReference>
<accession>A0ABS7D7Y0</accession>
<evidence type="ECO:0000256" key="2">
    <source>
        <dbReference type="ARBA" id="ARBA00022679"/>
    </source>
</evidence>
<evidence type="ECO:0000313" key="6">
    <source>
        <dbReference type="EMBL" id="MBW7475980.1"/>
    </source>
</evidence>
<dbReference type="Gene3D" id="3.20.170.30">
    <property type="match status" value="1"/>
</dbReference>
<dbReference type="InterPro" id="IPR002745">
    <property type="entry name" value="Ptrans_KptA/Tpt1"/>
</dbReference>
<dbReference type="InterPro" id="IPR042080">
    <property type="entry name" value="RNA_2'-PTrans_N"/>
</dbReference>
<dbReference type="Pfam" id="PF01885">
    <property type="entry name" value="PTS_2-RNA"/>
    <property type="match status" value="1"/>
</dbReference>
<evidence type="ECO:0000256" key="5">
    <source>
        <dbReference type="HAMAP-Rule" id="MF_00299"/>
    </source>
</evidence>
<comment type="caution">
    <text evidence="6">The sequence shown here is derived from an EMBL/GenBank/DDBJ whole genome shotgun (WGS) entry which is preliminary data.</text>
</comment>
<dbReference type="SUPFAM" id="SSF56399">
    <property type="entry name" value="ADP-ribosylation"/>
    <property type="match status" value="1"/>
</dbReference>
<dbReference type="RefSeq" id="WP_219873228.1">
    <property type="nucleotide sequence ID" value="NZ_JAHZIJ010000010.1"/>
</dbReference>
<dbReference type="InterPro" id="IPR022928">
    <property type="entry name" value="RNA_2'-PTrans_KptA"/>
</dbReference>
<dbReference type="EMBL" id="JAHZIJ010000010">
    <property type="protein sequence ID" value="MBW7475980.1"/>
    <property type="molecule type" value="Genomic_DNA"/>
</dbReference>
<proteinExistence type="inferred from homology"/>
<organism evidence="6 7">
    <name type="scientific">Paenibacillus oenotherae</name>
    <dbReference type="NCBI Taxonomy" id="1435645"/>
    <lineage>
        <taxon>Bacteria</taxon>
        <taxon>Bacillati</taxon>
        <taxon>Bacillota</taxon>
        <taxon>Bacilli</taxon>
        <taxon>Bacillales</taxon>
        <taxon>Paenibacillaceae</taxon>
        <taxon>Paenibacillus</taxon>
    </lineage>
</organism>
<keyword evidence="7" id="KW-1185">Reference proteome</keyword>
<evidence type="ECO:0000256" key="4">
    <source>
        <dbReference type="ARBA" id="ARBA00025212"/>
    </source>
</evidence>
<keyword evidence="3 5" id="KW-0520">NAD</keyword>
<sequence length="182" mass="20521">MDYSGLSKEVSYALRHAPWEYELELDPEGWVEIDQLLHALCMDNQWGAVGESDLAAMIEASDKKRHQIEGGKIRALYGHSVPDKISKIPECPPATIYHGTARALLEEIVKTGLQPMGRQYVHLSADKETAMTVGKRKDSKPVLLGVYAEKAWKKGMKFYRGNNTIWLADYVSPQYIFVINPV</sequence>
<keyword evidence="2 5" id="KW-0808">Transferase</keyword>